<evidence type="ECO:0000256" key="3">
    <source>
        <dbReference type="ARBA" id="ARBA00022801"/>
    </source>
</evidence>
<dbReference type="PANTHER" id="PTHR12826">
    <property type="entry name" value="RIBONUCLEASE Y"/>
    <property type="match status" value="1"/>
</dbReference>
<dbReference type="Pfam" id="PF00013">
    <property type="entry name" value="KH_1"/>
    <property type="match status" value="1"/>
</dbReference>
<evidence type="ECO:0000256" key="1">
    <source>
        <dbReference type="ARBA" id="ARBA00022722"/>
    </source>
</evidence>
<feature type="coiled-coil region" evidence="7">
    <location>
        <begin position="30"/>
        <end position="185"/>
    </location>
</feature>
<comment type="similarity">
    <text evidence="5">Belongs to the RNase Y family.</text>
</comment>
<sequence>MELTYFVITGALALAAGAVSGYIIRQLVAKKNANSIEAKIKQQLEEAKNQSREVLLGAKDKAVKILEDAKNQERERLAILSSQEERLNLQLKKVDQKESGLESVRENLERQANEIKNIRQEADNLKIKSQEALEQVSGLSREEAKARLLSEVEEDHKNELILAVAKLEKNRIEELEKKAKEIMTVAVQRYARSHISEITTSTVALPSDDLKGRIIGKEGRNIRTLEKLTGVEVIVDETPESITLSSFDPLRREIAKTALIKLMADGRIQPAKIEEKVEEAKKEVTKKIMEAGEAALYEMGILDLPKEVTMLLGRLAFRTSYGQNVLVHSIEMAHIAGMMAKELGANVEVAKKGALLHDIGKAVDHEIEGTHIELGRKILKKYGIDEMIIRAMESHHEDYPFATPESFIVTAADAISAGRPGARRDTVENYVKRLTNLENIANSFAGVERSYAISAGREIRIFVHPEKIDDLKAFQLAKDMARKIESELKYPGEIKVNVIRETRSVEYAK</sequence>
<dbReference type="GO" id="GO:0003723">
    <property type="term" value="F:RNA binding"/>
    <property type="evidence" value="ECO:0007669"/>
    <property type="project" value="UniProtKB-UniRule"/>
</dbReference>
<dbReference type="CDD" id="cd22431">
    <property type="entry name" value="KH-I_RNaseY"/>
    <property type="match status" value="1"/>
</dbReference>
<dbReference type="PANTHER" id="PTHR12826:SF15">
    <property type="entry name" value="RIBONUCLEASE Y"/>
    <property type="match status" value="1"/>
</dbReference>
<dbReference type="SMART" id="SM00471">
    <property type="entry name" value="HDc"/>
    <property type="match status" value="1"/>
</dbReference>
<dbReference type="HAMAP" id="MF_00335">
    <property type="entry name" value="RNase_Y"/>
    <property type="match status" value="1"/>
</dbReference>
<dbReference type="PROSITE" id="PS50084">
    <property type="entry name" value="KH_TYPE_1"/>
    <property type="match status" value="1"/>
</dbReference>
<dbReference type="InterPro" id="IPR022711">
    <property type="entry name" value="RNase_Y_N"/>
</dbReference>
<dbReference type="Gene3D" id="3.30.1370.10">
    <property type="entry name" value="K Homology domain, type 1"/>
    <property type="match status" value="1"/>
</dbReference>
<reference evidence="9 10" key="1">
    <citation type="journal article" date="2016" name="Nat. Commun.">
        <title>Thousands of microbial genomes shed light on interconnected biogeochemical processes in an aquifer system.</title>
        <authorList>
            <person name="Anantharaman K."/>
            <person name="Brown C.T."/>
            <person name="Hug L.A."/>
            <person name="Sharon I."/>
            <person name="Castelle C.J."/>
            <person name="Probst A.J."/>
            <person name="Thomas B.C."/>
            <person name="Singh A."/>
            <person name="Wilkins M.J."/>
            <person name="Karaoz U."/>
            <person name="Brodie E.L."/>
            <person name="Williams K.H."/>
            <person name="Hubbard S.S."/>
            <person name="Banfield J.F."/>
        </authorList>
    </citation>
    <scope>NUCLEOTIDE SEQUENCE [LARGE SCALE GENOMIC DNA]</scope>
</reference>
<keyword evidence="3 5" id="KW-0378">Hydrolase</keyword>
<evidence type="ECO:0000256" key="4">
    <source>
        <dbReference type="ARBA" id="ARBA00022884"/>
    </source>
</evidence>
<accession>A0A1F5B266</accession>
<evidence type="ECO:0000256" key="2">
    <source>
        <dbReference type="ARBA" id="ARBA00022759"/>
    </source>
</evidence>
<evidence type="ECO:0000256" key="7">
    <source>
        <dbReference type="SAM" id="Coils"/>
    </source>
</evidence>
<dbReference type="SUPFAM" id="SSF109604">
    <property type="entry name" value="HD-domain/PDEase-like"/>
    <property type="match status" value="1"/>
</dbReference>
<dbReference type="Proteomes" id="UP000176431">
    <property type="component" value="Unassembled WGS sequence"/>
</dbReference>
<organism evidence="9 10">
    <name type="scientific">Candidatus Azambacteria bacterium RIFCSPHIGHO2_01_FULL_40_24</name>
    <dbReference type="NCBI Taxonomy" id="1797301"/>
    <lineage>
        <taxon>Bacteria</taxon>
        <taxon>Candidatus Azamiibacteriota</taxon>
    </lineage>
</organism>
<dbReference type="EMBL" id="MEYK01000036">
    <property type="protein sequence ID" value="OGD24666.1"/>
    <property type="molecule type" value="Genomic_DNA"/>
</dbReference>
<evidence type="ECO:0000313" key="9">
    <source>
        <dbReference type="EMBL" id="OGD24666.1"/>
    </source>
</evidence>
<evidence type="ECO:0000256" key="6">
    <source>
        <dbReference type="NCBIfam" id="TIGR03319"/>
    </source>
</evidence>
<dbReference type="GO" id="GO:0006402">
    <property type="term" value="P:mRNA catabolic process"/>
    <property type="evidence" value="ECO:0007669"/>
    <property type="project" value="UniProtKB-UniRule"/>
</dbReference>
<keyword evidence="2 5" id="KW-0255">Endonuclease</keyword>
<dbReference type="EC" id="3.1.-.-" evidence="5 6"/>
<name>A0A1F5B266_9BACT</name>
<protein>
    <recommendedName>
        <fullName evidence="5 6">Ribonuclease Y</fullName>
        <shortName evidence="5">RNase Y</shortName>
        <ecNumber evidence="5 6">3.1.-.-</ecNumber>
    </recommendedName>
</protein>
<proteinExistence type="inferred from homology"/>
<dbReference type="InterPro" id="IPR003607">
    <property type="entry name" value="HD/PDEase_dom"/>
</dbReference>
<dbReference type="InterPro" id="IPR004087">
    <property type="entry name" value="KH_dom"/>
</dbReference>
<comment type="caution">
    <text evidence="9">The sequence shown here is derived from an EMBL/GenBank/DDBJ whole genome shotgun (WGS) entry which is preliminary data.</text>
</comment>
<dbReference type="InterPro" id="IPR006674">
    <property type="entry name" value="HD_domain"/>
</dbReference>
<dbReference type="GO" id="GO:0004521">
    <property type="term" value="F:RNA endonuclease activity"/>
    <property type="evidence" value="ECO:0007669"/>
    <property type="project" value="UniProtKB-UniRule"/>
</dbReference>
<evidence type="ECO:0000259" key="8">
    <source>
        <dbReference type="PROSITE" id="PS51831"/>
    </source>
</evidence>
<dbReference type="SUPFAM" id="SSF54791">
    <property type="entry name" value="Eukaryotic type KH-domain (KH-domain type I)"/>
    <property type="match status" value="1"/>
</dbReference>
<dbReference type="InterPro" id="IPR006675">
    <property type="entry name" value="HDIG_dom"/>
</dbReference>
<gene>
    <name evidence="5" type="primary">rny</name>
    <name evidence="9" type="ORF">A2819_02920</name>
</gene>
<dbReference type="GO" id="GO:0005886">
    <property type="term" value="C:plasma membrane"/>
    <property type="evidence" value="ECO:0007669"/>
    <property type="project" value="UniProtKB-UniRule"/>
</dbReference>
<dbReference type="InterPro" id="IPR036612">
    <property type="entry name" value="KH_dom_type_1_sf"/>
</dbReference>
<evidence type="ECO:0000313" key="10">
    <source>
        <dbReference type="Proteomes" id="UP000176431"/>
    </source>
</evidence>
<keyword evidence="1 5" id="KW-0540">Nuclease</keyword>
<keyword evidence="4 5" id="KW-0694">RNA-binding</keyword>
<feature type="domain" description="HD" evidence="8">
    <location>
        <begin position="325"/>
        <end position="418"/>
    </location>
</feature>
<dbReference type="NCBIfam" id="TIGR03319">
    <property type="entry name" value="RNase_Y"/>
    <property type="match status" value="1"/>
</dbReference>
<dbReference type="CDD" id="cd00077">
    <property type="entry name" value="HDc"/>
    <property type="match status" value="1"/>
</dbReference>
<dbReference type="InterPro" id="IPR004088">
    <property type="entry name" value="KH_dom_type_1"/>
</dbReference>
<dbReference type="GO" id="GO:0016787">
    <property type="term" value="F:hydrolase activity"/>
    <property type="evidence" value="ECO:0007669"/>
    <property type="project" value="UniProtKB-KW"/>
</dbReference>
<dbReference type="Pfam" id="PF01966">
    <property type="entry name" value="HD"/>
    <property type="match status" value="1"/>
</dbReference>
<dbReference type="PROSITE" id="PS51831">
    <property type="entry name" value="HD"/>
    <property type="match status" value="1"/>
</dbReference>
<dbReference type="NCBIfam" id="TIGR00277">
    <property type="entry name" value="HDIG"/>
    <property type="match status" value="1"/>
</dbReference>
<dbReference type="AlphaFoldDB" id="A0A1F5B266"/>
<comment type="function">
    <text evidence="5">Endoribonuclease that initiates mRNA decay.</text>
</comment>
<dbReference type="SMART" id="SM00322">
    <property type="entry name" value="KH"/>
    <property type="match status" value="1"/>
</dbReference>
<dbReference type="Pfam" id="PF12072">
    <property type="entry name" value="RNase_Y_N"/>
    <property type="match status" value="1"/>
</dbReference>
<dbReference type="InterPro" id="IPR017705">
    <property type="entry name" value="Ribonuclease_Y"/>
</dbReference>
<keyword evidence="7" id="KW-0175">Coiled coil</keyword>
<evidence type="ECO:0000256" key="5">
    <source>
        <dbReference type="HAMAP-Rule" id="MF_00335"/>
    </source>
</evidence>
<dbReference type="Gene3D" id="1.10.3210.10">
    <property type="entry name" value="Hypothetical protein af1432"/>
    <property type="match status" value="1"/>
</dbReference>